<feature type="compositionally biased region" description="Basic and acidic residues" evidence="1">
    <location>
        <begin position="14"/>
        <end position="23"/>
    </location>
</feature>
<evidence type="ECO:0000313" key="3">
    <source>
        <dbReference type="Proteomes" id="UP000245910"/>
    </source>
</evidence>
<proteinExistence type="predicted"/>
<dbReference type="Proteomes" id="UP000245910">
    <property type="component" value="Chromosome III"/>
</dbReference>
<accession>A0A2L2TCD9</accession>
<feature type="region of interest" description="Disordered" evidence="1">
    <location>
        <begin position="1"/>
        <end position="29"/>
    </location>
</feature>
<protein>
    <submittedName>
        <fullName evidence="2">Uncharacterized protein</fullName>
    </submittedName>
</protein>
<keyword evidence="3" id="KW-1185">Reference proteome</keyword>
<dbReference type="EMBL" id="LN649231">
    <property type="protein sequence ID" value="CEI68644.1"/>
    <property type="molecule type" value="Genomic_DNA"/>
</dbReference>
<name>A0A2L2TCD9_9HYPO</name>
<sequence length="60" mass="6821">MRLRAGGVHSFHTPPKDARKPSADSDTEVAGMAWMPSQSQTLQPSIHSSRQYRLNYLPYY</sequence>
<evidence type="ECO:0000256" key="1">
    <source>
        <dbReference type="SAM" id="MobiDB-lite"/>
    </source>
</evidence>
<organism evidence="2 3">
    <name type="scientific">Fusarium venenatum</name>
    <dbReference type="NCBI Taxonomy" id="56646"/>
    <lineage>
        <taxon>Eukaryota</taxon>
        <taxon>Fungi</taxon>
        <taxon>Dikarya</taxon>
        <taxon>Ascomycota</taxon>
        <taxon>Pezizomycotina</taxon>
        <taxon>Sordariomycetes</taxon>
        <taxon>Hypocreomycetidae</taxon>
        <taxon>Hypocreales</taxon>
        <taxon>Nectriaceae</taxon>
        <taxon>Fusarium</taxon>
    </lineage>
</organism>
<dbReference type="AlphaFoldDB" id="A0A2L2TCD9"/>
<reference evidence="3" key="1">
    <citation type="submission" date="2014-10" db="EMBL/GenBank/DDBJ databases">
        <authorList>
            <person name="King R."/>
        </authorList>
    </citation>
    <scope>NUCLEOTIDE SEQUENCE [LARGE SCALE GENOMIC DNA]</scope>
    <source>
        <strain evidence="3">A3/5</strain>
    </source>
</reference>
<evidence type="ECO:0000313" key="2">
    <source>
        <dbReference type="EMBL" id="CEI68644.1"/>
    </source>
</evidence>